<comment type="caution">
    <text evidence="1">The sequence shown here is derived from an EMBL/GenBank/DDBJ whole genome shotgun (WGS) entry which is preliminary data.</text>
</comment>
<gene>
    <name evidence="1" type="ORF">M9H77_32398</name>
</gene>
<evidence type="ECO:0000313" key="2">
    <source>
        <dbReference type="Proteomes" id="UP001060085"/>
    </source>
</evidence>
<sequence>MEFFQELFFTALLAILFSLIVAISIAVGGGGGSKEKNDCSNNKEKNMVVEEVKKLDKKRFKVEGSKSKKRVTFADDVVVNNVDYFEVAEEEPSMGFDFSENLSEKVGFLDNLSEGVIVRADDQLGGQKVVKESEILLYSEELIEVKSEGFEEKDWKDSRFLDKELGTEVIEQKIEAIKDDEIHVVEEKSELVGGLEGLDAGETMMSEEIGSDPSLELVKDGDEAVDCETNPSKLLDEANLDKSCVGGGLDDVFVDKELKCEVLDGQKEVEMAHNDTSICQNPEGELVGFATSDVIESKAEGLGKINELKEGLQRDKIIDDDDDWEGVESSELEKVFAEAVNFVESGGKGKDDQLANAGSDVQMQLYGLQRLALEGPCHEPQPMALKVSARAKWNAWQRLGSMSQEVAMEQYIKLLSDTDPGWSQHFSVHGGEHEFIGSQKSKERLPQDIQADTEDTRKLEQEQETVIDADNLPSGAKSTKEI</sequence>
<reference evidence="2" key="1">
    <citation type="journal article" date="2023" name="Nat. Plants">
        <title>Single-cell RNA sequencing provides a high-resolution roadmap for understanding the multicellular compartmentation of specialized metabolism.</title>
        <authorList>
            <person name="Sun S."/>
            <person name="Shen X."/>
            <person name="Li Y."/>
            <person name="Li Y."/>
            <person name="Wang S."/>
            <person name="Li R."/>
            <person name="Zhang H."/>
            <person name="Shen G."/>
            <person name="Guo B."/>
            <person name="Wei J."/>
            <person name="Xu J."/>
            <person name="St-Pierre B."/>
            <person name="Chen S."/>
            <person name="Sun C."/>
        </authorList>
    </citation>
    <scope>NUCLEOTIDE SEQUENCE [LARGE SCALE GENOMIC DNA]</scope>
</reference>
<accession>A0ACC0A373</accession>
<proteinExistence type="predicted"/>
<protein>
    <submittedName>
        <fullName evidence="1">Uncharacterized protein</fullName>
    </submittedName>
</protein>
<evidence type="ECO:0000313" key="1">
    <source>
        <dbReference type="EMBL" id="KAI5655211.1"/>
    </source>
</evidence>
<dbReference type="EMBL" id="CM044707">
    <property type="protein sequence ID" value="KAI5655211.1"/>
    <property type="molecule type" value="Genomic_DNA"/>
</dbReference>
<organism evidence="1 2">
    <name type="scientific">Catharanthus roseus</name>
    <name type="common">Madagascar periwinkle</name>
    <name type="synonym">Vinca rosea</name>
    <dbReference type="NCBI Taxonomy" id="4058"/>
    <lineage>
        <taxon>Eukaryota</taxon>
        <taxon>Viridiplantae</taxon>
        <taxon>Streptophyta</taxon>
        <taxon>Embryophyta</taxon>
        <taxon>Tracheophyta</taxon>
        <taxon>Spermatophyta</taxon>
        <taxon>Magnoliopsida</taxon>
        <taxon>eudicotyledons</taxon>
        <taxon>Gunneridae</taxon>
        <taxon>Pentapetalae</taxon>
        <taxon>asterids</taxon>
        <taxon>lamiids</taxon>
        <taxon>Gentianales</taxon>
        <taxon>Apocynaceae</taxon>
        <taxon>Rauvolfioideae</taxon>
        <taxon>Vinceae</taxon>
        <taxon>Catharanthinae</taxon>
        <taxon>Catharanthus</taxon>
    </lineage>
</organism>
<name>A0ACC0A373_CATRO</name>
<dbReference type="Proteomes" id="UP001060085">
    <property type="component" value="Linkage Group LG07"/>
</dbReference>
<keyword evidence="2" id="KW-1185">Reference proteome</keyword>